<dbReference type="Gene3D" id="3.40.1230.10">
    <property type="entry name" value="MTH938-like"/>
    <property type="match status" value="1"/>
</dbReference>
<dbReference type="GO" id="GO:0032981">
    <property type="term" value="P:mitochondrial respiratory chain complex I assembly"/>
    <property type="evidence" value="ECO:0007669"/>
    <property type="project" value="TreeGrafter"/>
</dbReference>
<gene>
    <name evidence="2" type="primary">LOC121403705</name>
</gene>
<dbReference type="KEGG" id="xla:121403705"/>
<dbReference type="OrthoDB" id="20681at2759"/>
<dbReference type="GO" id="GO:0005743">
    <property type="term" value="C:mitochondrial inner membrane"/>
    <property type="evidence" value="ECO:0007669"/>
    <property type="project" value="TreeGrafter"/>
</dbReference>
<protein>
    <submittedName>
        <fullName evidence="2">NADH dehydrogenase [ubiquinone] 1 alpha subcomplex assembly factor 3-like</fullName>
    </submittedName>
</protein>
<keyword evidence="1" id="KW-1185">Reference proteome</keyword>
<dbReference type="SUPFAM" id="SSF64076">
    <property type="entry name" value="MTH938-like"/>
    <property type="match status" value="1"/>
</dbReference>
<organism evidence="1 2">
    <name type="scientific">Xenopus laevis</name>
    <name type="common">African clawed frog</name>
    <dbReference type="NCBI Taxonomy" id="8355"/>
    <lineage>
        <taxon>Eukaryota</taxon>
        <taxon>Metazoa</taxon>
        <taxon>Chordata</taxon>
        <taxon>Craniata</taxon>
        <taxon>Vertebrata</taxon>
        <taxon>Euteleostomi</taxon>
        <taxon>Amphibia</taxon>
        <taxon>Batrachia</taxon>
        <taxon>Anura</taxon>
        <taxon>Pipoidea</taxon>
        <taxon>Pipidae</taxon>
        <taxon>Xenopodinae</taxon>
        <taxon>Xenopus</taxon>
        <taxon>Xenopus</taxon>
    </lineage>
</organism>
<dbReference type="PANTHER" id="PTHR21192:SF2">
    <property type="entry name" value="NADH DEHYDROGENASE [UBIQUINONE] 1 ALPHA SUBCOMPLEX ASSEMBLY FACTOR 3"/>
    <property type="match status" value="1"/>
</dbReference>
<dbReference type="PANTHER" id="PTHR21192">
    <property type="entry name" value="NUCLEAR PROTEIN E3-3"/>
    <property type="match status" value="1"/>
</dbReference>
<dbReference type="InterPro" id="IPR036748">
    <property type="entry name" value="MTH938-like_sf"/>
</dbReference>
<name>A0A8J1N200_XENLA</name>
<dbReference type="RefSeq" id="XP_041447443.1">
    <property type="nucleotide sequence ID" value="XM_041591509.1"/>
</dbReference>
<sequence>MRRRLQKRQPCRSHCLAPTDDEFYQRTTVTRLERDSSGTMFIKSYSSQGFIINGDRVLGPCAVIPQAILQWNVSVNLSHPSVIDCSTKLLANACATFNFLVSVRRIAAAALIPPQLCCQGSFVAVANLGSLQGLVPVEALAGGSGCMKRQAGMSALQARIYLWSKDSLC</sequence>
<proteinExistence type="predicted"/>
<dbReference type="GeneID" id="121403705"/>
<dbReference type="Proteomes" id="UP000186698">
    <property type="component" value="Chromosome 4S"/>
</dbReference>
<reference evidence="2" key="1">
    <citation type="submission" date="2025-08" db="UniProtKB">
        <authorList>
            <consortium name="RefSeq"/>
        </authorList>
    </citation>
    <scope>IDENTIFICATION</scope>
    <source>
        <strain evidence="2">J_2021</strain>
        <tissue evidence="2">Erythrocytes</tissue>
    </source>
</reference>
<dbReference type="InterPro" id="IPR007523">
    <property type="entry name" value="NDUFAF3/AAMDC"/>
</dbReference>
<accession>A0A8J1N200</accession>
<evidence type="ECO:0000313" key="1">
    <source>
        <dbReference type="Proteomes" id="UP000186698"/>
    </source>
</evidence>
<evidence type="ECO:0000313" key="2">
    <source>
        <dbReference type="RefSeq" id="XP_041447443.1"/>
    </source>
</evidence>
<dbReference type="AlphaFoldDB" id="A0A8J1N200"/>